<protein>
    <submittedName>
        <fullName evidence="3">Uncharacterized protein</fullName>
    </submittedName>
</protein>
<gene>
    <name evidence="3" type="ORF">M8C21_004809</name>
</gene>
<evidence type="ECO:0000256" key="1">
    <source>
        <dbReference type="SAM" id="MobiDB-lite"/>
    </source>
</evidence>
<keyword evidence="2" id="KW-0732">Signal</keyword>
<sequence length="77" mass="8563">MFSKRLLLVFAVLLITSEIATASELASHHESKAEVKHDHDVGRHLTGRGDSNEYETRHRAGPIRGYNLPHGVPCCKT</sequence>
<comment type="caution">
    <text evidence="3">The sequence shown here is derived from an EMBL/GenBank/DDBJ whole genome shotgun (WGS) entry which is preliminary data.</text>
</comment>
<keyword evidence="4" id="KW-1185">Reference proteome</keyword>
<accession>A0AAD5D0P0</accession>
<feature type="signal peptide" evidence="2">
    <location>
        <begin position="1"/>
        <end position="22"/>
    </location>
</feature>
<dbReference type="Proteomes" id="UP001206925">
    <property type="component" value="Unassembled WGS sequence"/>
</dbReference>
<dbReference type="AlphaFoldDB" id="A0AAD5D0P0"/>
<evidence type="ECO:0000313" key="4">
    <source>
        <dbReference type="Proteomes" id="UP001206925"/>
    </source>
</evidence>
<proteinExistence type="predicted"/>
<evidence type="ECO:0000256" key="2">
    <source>
        <dbReference type="SAM" id="SignalP"/>
    </source>
</evidence>
<name>A0AAD5D0P0_AMBAR</name>
<dbReference type="EMBL" id="JAMZMK010006266">
    <property type="protein sequence ID" value="KAI7749870.1"/>
    <property type="molecule type" value="Genomic_DNA"/>
</dbReference>
<reference evidence="3" key="1">
    <citation type="submission" date="2022-06" db="EMBL/GenBank/DDBJ databases">
        <title>Uncovering the hologenomic basis of an extraordinary plant invasion.</title>
        <authorList>
            <person name="Bieker V.C."/>
            <person name="Martin M.D."/>
            <person name="Gilbert T."/>
            <person name="Hodgins K."/>
            <person name="Battlay P."/>
            <person name="Petersen B."/>
            <person name="Wilson J."/>
        </authorList>
    </citation>
    <scope>NUCLEOTIDE SEQUENCE</scope>
    <source>
        <strain evidence="3">AA19_3_7</strain>
        <tissue evidence="3">Leaf</tissue>
    </source>
</reference>
<feature type="chain" id="PRO_5041959616" evidence="2">
    <location>
        <begin position="23"/>
        <end position="77"/>
    </location>
</feature>
<evidence type="ECO:0000313" key="3">
    <source>
        <dbReference type="EMBL" id="KAI7749870.1"/>
    </source>
</evidence>
<feature type="region of interest" description="Disordered" evidence="1">
    <location>
        <begin position="26"/>
        <end position="62"/>
    </location>
</feature>
<feature type="compositionally biased region" description="Basic and acidic residues" evidence="1">
    <location>
        <begin position="26"/>
        <end position="43"/>
    </location>
</feature>
<organism evidence="3 4">
    <name type="scientific">Ambrosia artemisiifolia</name>
    <name type="common">Common ragweed</name>
    <dbReference type="NCBI Taxonomy" id="4212"/>
    <lineage>
        <taxon>Eukaryota</taxon>
        <taxon>Viridiplantae</taxon>
        <taxon>Streptophyta</taxon>
        <taxon>Embryophyta</taxon>
        <taxon>Tracheophyta</taxon>
        <taxon>Spermatophyta</taxon>
        <taxon>Magnoliopsida</taxon>
        <taxon>eudicotyledons</taxon>
        <taxon>Gunneridae</taxon>
        <taxon>Pentapetalae</taxon>
        <taxon>asterids</taxon>
        <taxon>campanulids</taxon>
        <taxon>Asterales</taxon>
        <taxon>Asteraceae</taxon>
        <taxon>Asteroideae</taxon>
        <taxon>Heliantheae alliance</taxon>
        <taxon>Heliantheae</taxon>
        <taxon>Ambrosia</taxon>
    </lineage>
</organism>